<dbReference type="Proteomes" id="UP001156140">
    <property type="component" value="Unassembled WGS sequence"/>
</dbReference>
<evidence type="ECO:0000256" key="2">
    <source>
        <dbReference type="ARBA" id="ARBA00023125"/>
    </source>
</evidence>
<evidence type="ECO:0000259" key="4">
    <source>
        <dbReference type="PROSITE" id="PS50995"/>
    </source>
</evidence>
<dbReference type="GO" id="GO:0003677">
    <property type="term" value="F:DNA binding"/>
    <property type="evidence" value="ECO:0007669"/>
    <property type="project" value="UniProtKB-KW"/>
</dbReference>
<evidence type="ECO:0000256" key="3">
    <source>
        <dbReference type="ARBA" id="ARBA00023163"/>
    </source>
</evidence>
<accession>A0AA41UC77</accession>
<evidence type="ECO:0000313" key="5">
    <source>
        <dbReference type="EMBL" id="MCI0128278.1"/>
    </source>
</evidence>
<proteinExistence type="predicted"/>
<dbReference type="InterPro" id="IPR039422">
    <property type="entry name" value="MarR/SlyA-like"/>
</dbReference>
<comment type="caution">
    <text evidence="5">The sequence shown here is derived from an EMBL/GenBank/DDBJ whole genome shotgun (WGS) entry which is preliminary data.</text>
</comment>
<reference evidence="5" key="1">
    <citation type="submission" date="2022-03" db="EMBL/GenBank/DDBJ databases">
        <title>The complete genome sequence of a Methyloterrigena soli.</title>
        <authorList>
            <person name="Zi Z."/>
        </authorList>
    </citation>
    <scope>NUCLEOTIDE SEQUENCE</scope>
    <source>
        <strain evidence="5">M48</strain>
    </source>
</reference>
<dbReference type="Pfam" id="PF12802">
    <property type="entry name" value="MarR_2"/>
    <property type="match status" value="1"/>
</dbReference>
<keyword evidence="2" id="KW-0238">DNA-binding</keyword>
<keyword evidence="6" id="KW-1185">Reference proteome</keyword>
<dbReference type="PANTHER" id="PTHR33164:SF64">
    <property type="entry name" value="TRANSCRIPTIONAL REGULATOR SLYA"/>
    <property type="match status" value="1"/>
</dbReference>
<dbReference type="PROSITE" id="PS50995">
    <property type="entry name" value="HTH_MARR_2"/>
    <property type="match status" value="1"/>
</dbReference>
<protein>
    <submittedName>
        <fullName evidence="5">MarR family transcriptional regulator</fullName>
    </submittedName>
</protein>
<dbReference type="PANTHER" id="PTHR33164">
    <property type="entry name" value="TRANSCRIPTIONAL REGULATOR, MARR FAMILY"/>
    <property type="match status" value="1"/>
</dbReference>
<dbReference type="Gene3D" id="1.10.10.10">
    <property type="entry name" value="Winged helix-like DNA-binding domain superfamily/Winged helix DNA-binding domain"/>
    <property type="match status" value="1"/>
</dbReference>
<dbReference type="EMBL" id="JALAZD010000002">
    <property type="protein sequence ID" value="MCI0128278.1"/>
    <property type="molecule type" value="Genomic_DNA"/>
</dbReference>
<dbReference type="SMART" id="SM00347">
    <property type="entry name" value="HTH_MARR"/>
    <property type="match status" value="1"/>
</dbReference>
<sequence length="154" mass="17332">MVKSLDDVRSVDHIGLSLWRAAQNWRDRMRREMAARGFPWHMEARGDVLAHVGPNGLAQTVLAERMGLSKQAVQQLLDQLEGEGVIQRVPDPCDKRARRVELTGLGLFDLVERNAVKREIEDEYKAILGTELFAQMERALRILNARSAAGEEGS</sequence>
<evidence type="ECO:0000256" key="1">
    <source>
        <dbReference type="ARBA" id="ARBA00023015"/>
    </source>
</evidence>
<dbReference type="InterPro" id="IPR036388">
    <property type="entry name" value="WH-like_DNA-bd_sf"/>
</dbReference>
<dbReference type="SUPFAM" id="SSF46785">
    <property type="entry name" value="Winged helix' DNA-binding domain"/>
    <property type="match status" value="1"/>
</dbReference>
<gene>
    <name evidence="5" type="ORF">ML536_15720</name>
</gene>
<dbReference type="GO" id="GO:0006950">
    <property type="term" value="P:response to stress"/>
    <property type="evidence" value="ECO:0007669"/>
    <property type="project" value="TreeGrafter"/>
</dbReference>
<evidence type="ECO:0000313" key="6">
    <source>
        <dbReference type="Proteomes" id="UP001156140"/>
    </source>
</evidence>
<dbReference type="InterPro" id="IPR036390">
    <property type="entry name" value="WH_DNA-bd_sf"/>
</dbReference>
<dbReference type="RefSeq" id="WP_281736496.1">
    <property type="nucleotide sequence ID" value="NZ_JAKETQ010000002.1"/>
</dbReference>
<keyword evidence="1" id="KW-0805">Transcription regulation</keyword>
<feature type="domain" description="HTH marR-type" evidence="4">
    <location>
        <begin position="11"/>
        <end position="148"/>
    </location>
</feature>
<dbReference type="GO" id="GO:0003700">
    <property type="term" value="F:DNA-binding transcription factor activity"/>
    <property type="evidence" value="ECO:0007669"/>
    <property type="project" value="InterPro"/>
</dbReference>
<dbReference type="InterPro" id="IPR000835">
    <property type="entry name" value="HTH_MarR-typ"/>
</dbReference>
<organism evidence="5 6">
    <name type="scientific">Paradevosia shaoguanensis</name>
    <dbReference type="NCBI Taxonomy" id="1335043"/>
    <lineage>
        <taxon>Bacteria</taxon>
        <taxon>Pseudomonadati</taxon>
        <taxon>Pseudomonadota</taxon>
        <taxon>Alphaproteobacteria</taxon>
        <taxon>Hyphomicrobiales</taxon>
        <taxon>Devosiaceae</taxon>
        <taxon>Paradevosia</taxon>
    </lineage>
</organism>
<dbReference type="AlphaFoldDB" id="A0AA41UC77"/>
<dbReference type="PRINTS" id="PR00598">
    <property type="entry name" value="HTHMARR"/>
</dbReference>
<name>A0AA41UC77_9HYPH</name>
<keyword evidence="3" id="KW-0804">Transcription</keyword>